<evidence type="ECO:0000313" key="3">
    <source>
        <dbReference type="Proteomes" id="UP000182888"/>
    </source>
</evidence>
<reference evidence="3" key="1">
    <citation type="submission" date="2014-08" db="EMBL/GenBank/DDBJ databases">
        <authorList>
            <person name="Edwards T."/>
        </authorList>
    </citation>
    <scope>NUCLEOTIDE SEQUENCE [LARGE SCALE GENOMIC DNA]</scope>
</reference>
<feature type="domain" description="Thoeris anti-defense 2-like" evidence="1">
    <location>
        <begin position="1"/>
        <end position="106"/>
    </location>
</feature>
<dbReference type="AlphaFoldDB" id="A0A0K2VUY0"/>
<evidence type="ECO:0000313" key="2">
    <source>
        <dbReference type="EMBL" id="CDX54545.1"/>
    </source>
</evidence>
<dbReference type="EMBL" id="CCND01000011">
    <property type="protein sequence ID" value="CDX54545.1"/>
    <property type="molecule type" value="Genomic_DNA"/>
</dbReference>
<evidence type="ECO:0000259" key="1">
    <source>
        <dbReference type="Pfam" id="PF11195"/>
    </source>
</evidence>
<protein>
    <recommendedName>
        <fullName evidence="1">Thoeris anti-defense 2-like domain-containing protein</fullName>
    </recommendedName>
</protein>
<proteinExistence type="predicted"/>
<accession>A0A0K2VUY0</accession>
<dbReference type="Proteomes" id="UP000182888">
    <property type="component" value="Unassembled WGS sequence"/>
</dbReference>
<dbReference type="InterPro" id="IPR021361">
    <property type="entry name" value="Tad2-like_dom"/>
</dbReference>
<sequence length="118" mass="12335">MNFGQALDALKEGKRVSRSGWNGKGMFIYLQSGSFDHELLGFQPGAKPMVGHPSTIDGVSLGLFEAGDKGTVTRLPNLNMRSATGATVTGWLASQTDMLAEDWDVVPPAVQAGAAAGV</sequence>
<gene>
    <name evidence="2" type="ORF">MPL1032_190144</name>
</gene>
<name>A0A0K2VUY0_MESPL</name>
<dbReference type="Pfam" id="PF11195">
    <property type="entry name" value="Tad2-like"/>
    <property type="match status" value="1"/>
</dbReference>
<organism evidence="2 3">
    <name type="scientific">Mesorhizobium plurifarium</name>
    <dbReference type="NCBI Taxonomy" id="69974"/>
    <lineage>
        <taxon>Bacteria</taxon>
        <taxon>Pseudomonadati</taxon>
        <taxon>Pseudomonadota</taxon>
        <taxon>Alphaproteobacteria</taxon>
        <taxon>Hyphomicrobiales</taxon>
        <taxon>Phyllobacteriaceae</taxon>
        <taxon>Mesorhizobium</taxon>
    </lineage>
</organism>